<protein>
    <submittedName>
        <fullName evidence="1">Uncharacterized protein</fullName>
    </submittedName>
</protein>
<evidence type="ECO:0000313" key="2">
    <source>
        <dbReference type="Proteomes" id="UP000598467"/>
    </source>
</evidence>
<dbReference type="AlphaFoldDB" id="A0A926S922"/>
<organism evidence="1 2">
    <name type="scientific">Roseibium aggregatum</name>
    <dbReference type="NCBI Taxonomy" id="187304"/>
    <lineage>
        <taxon>Bacteria</taxon>
        <taxon>Pseudomonadati</taxon>
        <taxon>Pseudomonadota</taxon>
        <taxon>Alphaproteobacteria</taxon>
        <taxon>Hyphomicrobiales</taxon>
        <taxon>Stappiaceae</taxon>
        <taxon>Roseibium</taxon>
    </lineage>
</organism>
<dbReference type="EMBL" id="JABFCZ010000006">
    <property type="protein sequence ID" value="MBD1545859.1"/>
    <property type="molecule type" value="Genomic_DNA"/>
</dbReference>
<comment type="caution">
    <text evidence="1">The sequence shown here is derived from an EMBL/GenBank/DDBJ whole genome shotgun (WGS) entry which is preliminary data.</text>
</comment>
<dbReference type="Proteomes" id="UP000598467">
    <property type="component" value="Unassembled WGS sequence"/>
</dbReference>
<reference evidence="1" key="1">
    <citation type="submission" date="2020-05" db="EMBL/GenBank/DDBJ databases">
        <title>Identification of trans-AT polyketide cluster in two marine bacteria, producers of a novel glutaramide-containing polyketide sesbanimide D and analogs.</title>
        <authorList>
            <person name="Kacar D."/>
            <person name="Rodriguez P."/>
            <person name="Canedo L."/>
            <person name="Gonzalez E."/>
            <person name="Galan B."/>
            <person name="De La Calle F."/>
            <person name="Garcia J.L."/>
        </authorList>
    </citation>
    <scope>NUCLEOTIDE SEQUENCE</scope>
    <source>
        <strain evidence="1">PHM038</strain>
    </source>
</reference>
<name>A0A926S922_9HYPH</name>
<proteinExistence type="predicted"/>
<sequence length="101" mass="11463">MEVPVKSITKIISIAVFLVLSMSQFALARPDLRRMTCLEAQQMVLRNGSVVFTTGPYTFSRYVSDRRYCTREEAAFPQLGPTRDNPKCLVGLECRQPLFSN</sequence>
<accession>A0A926S922</accession>
<evidence type="ECO:0000313" key="1">
    <source>
        <dbReference type="EMBL" id="MBD1545859.1"/>
    </source>
</evidence>
<gene>
    <name evidence="1" type="ORF">HK439_06260</name>
</gene>